<keyword evidence="2" id="KW-1185">Reference proteome</keyword>
<protein>
    <submittedName>
        <fullName evidence="1">Uncharacterized protein</fullName>
    </submittedName>
</protein>
<evidence type="ECO:0000313" key="2">
    <source>
        <dbReference type="Proteomes" id="UP000821845"/>
    </source>
</evidence>
<reference evidence="1" key="1">
    <citation type="submission" date="2020-05" db="EMBL/GenBank/DDBJ databases">
        <title>Large-scale comparative analyses of tick genomes elucidate their genetic diversity and vector capacities.</title>
        <authorList>
            <person name="Jia N."/>
            <person name="Wang J."/>
            <person name="Shi W."/>
            <person name="Du L."/>
            <person name="Sun Y."/>
            <person name="Zhan W."/>
            <person name="Jiang J."/>
            <person name="Wang Q."/>
            <person name="Zhang B."/>
            <person name="Ji P."/>
            <person name="Sakyi L.B."/>
            <person name="Cui X."/>
            <person name="Yuan T."/>
            <person name="Jiang B."/>
            <person name="Yang W."/>
            <person name="Lam T.T.-Y."/>
            <person name="Chang Q."/>
            <person name="Ding S."/>
            <person name="Wang X."/>
            <person name="Zhu J."/>
            <person name="Ruan X."/>
            <person name="Zhao L."/>
            <person name="Wei J."/>
            <person name="Que T."/>
            <person name="Du C."/>
            <person name="Cheng J."/>
            <person name="Dai P."/>
            <person name="Han X."/>
            <person name="Huang E."/>
            <person name="Gao Y."/>
            <person name="Liu J."/>
            <person name="Shao H."/>
            <person name="Ye R."/>
            <person name="Li L."/>
            <person name="Wei W."/>
            <person name="Wang X."/>
            <person name="Wang C."/>
            <person name="Yang T."/>
            <person name="Huo Q."/>
            <person name="Li W."/>
            <person name="Guo W."/>
            <person name="Chen H."/>
            <person name="Zhou L."/>
            <person name="Ni X."/>
            <person name="Tian J."/>
            <person name="Zhou Y."/>
            <person name="Sheng Y."/>
            <person name="Liu T."/>
            <person name="Pan Y."/>
            <person name="Xia L."/>
            <person name="Li J."/>
            <person name="Zhao F."/>
            <person name="Cao W."/>
        </authorList>
    </citation>
    <scope>NUCLEOTIDE SEQUENCE</scope>
    <source>
        <strain evidence="1">Hyas-2018</strain>
    </source>
</reference>
<dbReference type="EMBL" id="CM023481">
    <property type="protein sequence ID" value="KAH6948186.1"/>
    <property type="molecule type" value="Genomic_DNA"/>
</dbReference>
<comment type="caution">
    <text evidence="1">The sequence shown here is derived from an EMBL/GenBank/DDBJ whole genome shotgun (WGS) entry which is preliminary data.</text>
</comment>
<proteinExistence type="predicted"/>
<sequence length="176" mass="18692">MKPLLETFLKPESSVTATESSVKARLSAVLGEGRGCGGQGCCLAKKVAAAAAAWLPNGARLRGRAPARRYKGASFWAASTRVSTLSLVALKKAKFLKEPTAVRISLKCTMSQKRQASGMSLQVGYGLRNEGDLSSAICRCRSIRPDPPPKPARRPSQTPPSRERKSQAGAKVAPSK</sequence>
<accession>A0ACB7TPY7</accession>
<gene>
    <name evidence="1" type="ORF">HPB50_023148</name>
</gene>
<evidence type="ECO:0000313" key="1">
    <source>
        <dbReference type="EMBL" id="KAH6948186.1"/>
    </source>
</evidence>
<dbReference type="Proteomes" id="UP000821845">
    <property type="component" value="Chromosome 1"/>
</dbReference>
<organism evidence="1 2">
    <name type="scientific">Hyalomma asiaticum</name>
    <name type="common">Tick</name>
    <dbReference type="NCBI Taxonomy" id="266040"/>
    <lineage>
        <taxon>Eukaryota</taxon>
        <taxon>Metazoa</taxon>
        <taxon>Ecdysozoa</taxon>
        <taxon>Arthropoda</taxon>
        <taxon>Chelicerata</taxon>
        <taxon>Arachnida</taxon>
        <taxon>Acari</taxon>
        <taxon>Parasitiformes</taxon>
        <taxon>Ixodida</taxon>
        <taxon>Ixodoidea</taxon>
        <taxon>Ixodidae</taxon>
        <taxon>Hyalomminae</taxon>
        <taxon>Hyalomma</taxon>
    </lineage>
</organism>
<name>A0ACB7TPY7_HYAAI</name>